<dbReference type="Pfam" id="PF00909">
    <property type="entry name" value="Ammonium_transp"/>
    <property type="match status" value="1"/>
</dbReference>
<evidence type="ECO:0000256" key="8">
    <source>
        <dbReference type="RuleBase" id="RU003936"/>
    </source>
</evidence>
<evidence type="ECO:0000256" key="2">
    <source>
        <dbReference type="ARBA" id="ARBA00005887"/>
    </source>
</evidence>
<keyword evidence="5 9" id="KW-1133">Transmembrane helix</keyword>
<organism evidence="11 12">
    <name type="scientific">Faecalibacterium prausnitzii</name>
    <dbReference type="NCBI Taxonomy" id="853"/>
    <lineage>
        <taxon>Bacteria</taxon>
        <taxon>Bacillati</taxon>
        <taxon>Bacillota</taxon>
        <taxon>Clostridia</taxon>
        <taxon>Eubacteriales</taxon>
        <taxon>Oscillospiraceae</taxon>
        <taxon>Faecalibacterium</taxon>
    </lineage>
</organism>
<accession>A0A329TIZ6</accession>
<name>A0A329TIZ6_9FIRM</name>
<feature type="transmembrane region" description="Helical" evidence="9">
    <location>
        <begin position="286"/>
        <end position="306"/>
    </location>
</feature>
<sequence length="581" mass="61630">MFNSVNTCWTLVAAFLVYFMQAGFALCEAGFTRAKNTGNILMKNMMDFCIGTPCYWLIGFGIMFGGTGALIGGFDPFIQGDYSHLGLDIPLWVYIVFQTVFCATAATIVSGSMAERTNFKAYCVYSAMISLVVYPICGHWMWGGGWLQSMGFHDFAGSAAVHNVGGIIAMLGAALLGPRIGKYDKDGKPHAIPGHNLTAGALGVFILWFCWFGFNGSSSLSLSTDETMTLTGLVCFNTNLAAAVATCVTMIFTWKRYGKPDVSMTLNGSLAGLVAITAGCDAVSPFGAFIIGFVAGILVVLSVEFFDHIAKIDDPVGAVSVHFVNGVWGTIAVGLFSNGGDGVGKGLFYGGGLSQLGIQLLGLITVDAYVLIVMFIVFKVIDKTIGLRVPAEVEIDGLDIHEHGLASAYAGFSISDANAAAMVPNENTDLGEDDVNKASARMVDAAVPVVREAAPVIHDGVYDTGMHKVSIIAKLSKFDPLKTALNDLGVTGMTVTQVMGCGIQKGTSEKYRGVPVDSTLLPKIKVEVIVSKISVDSVVEAAKKALYTGHIGDGKIFVYNVTRVVKIRTGEEDFAALQDVE</sequence>
<feature type="transmembrane region" description="Helical" evidence="9">
    <location>
        <begin position="91"/>
        <end position="110"/>
    </location>
</feature>
<dbReference type="GO" id="GO:0030234">
    <property type="term" value="F:enzyme regulator activity"/>
    <property type="evidence" value="ECO:0007669"/>
    <property type="project" value="InterPro"/>
</dbReference>
<dbReference type="InterPro" id="IPR015867">
    <property type="entry name" value="N-reg_PII/ATP_PRibTrfase_C"/>
</dbReference>
<dbReference type="PROSITE" id="PS51343">
    <property type="entry name" value="PII_GLNB_DOM"/>
    <property type="match status" value="1"/>
</dbReference>
<dbReference type="PROSITE" id="PS01219">
    <property type="entry name" value="AMMONIUM_TRANSP"/>
    <property type="match status" value="1"/>
</dbReference>
<reference evidence="11 12" key="1">
    <citation type="submission" date="2018-02" db="EMBL/GenBank/DDBJ databases">
        <title>Complete genome sequencing of Faecalibacterium prausnitzii strains isolated from the human gut.</title>
        <authorList>
            <person name="Fitzgerald B.C."/>
            <person name="Shkoporov A.N."/>
            <person name="Ross P.R."/>
            <person name="Hill C."/>
        </authorList>
    </citation>
    <scope>NUCLEOTIDE SEQUENCE [LARGE SCALE GENOMIC DNA]</scope>
    <source>
        <strain evidence="11 12">APC942/8-14-2</strain>
    </source>
</reference>
<dbReference type="GO" id="GO:0006808">
    <property type="term" value="P:regulation of nitrogen utilization"/>
    <property type="evidence" value="ECO:0007669"/>
    <property type="project" value="InterPro"/>
</dbReference>
<proteinExistence type="inferred from homology"/>
<evidence type="ECO:0000256" key="7">
    <source>
        <dbReference type="ARBA" id="ARBA00023177"/>
    </source>
</evidence>
<evidence type="ECO:0000256" key="1">
    <source>
        <dbReference type="ARBA" id="ARBA00004141"/>
    </source>
</evidence>
<dbReference type="InterPro" id="IPR011322">
    <property type="entry name" value="N-reg_PII-like_a/b"/>
</dbReference>
<feature type="transmembrane region" description="Helical" evidence="9">
    <location>
        <begin position="53"/>
        <end position="71"/>
    </location>
</feature>
<dbReference type="FunFam" id="1.10.3430.10:FF:000008">
    <property type="entry name" value="Ammonium transporter"/>
    <property type="match status" value="1"/>
</dbReference>
<dbReference type="GO" id="GO:0097272">
    <property type="term" value="P:ammonium homeostasis"/>
    <property type="evidence" value="ECO:0007669"/>
    <property type="project" value="TreeGrafter"/>
</dbReference>
<feature type="domain" description="Ammonium transporter AmtB-like" evidence="10">
    <location>
        <begin position="9"/>
        <end position="405"/>
    </location>
</feature>
<keyword evidence="6 9" id="KW-0472">Membrane</keyword>
<feature type="transmembrane region" description="Helical" evidence="9">
    <location>
        <begin position="12"/>
        <end position="32"/>
    </location>
</feature>
<evidence type="ECO:0000256" key="5">
    <source>
        <dbReference type="ARBA" id="ARBA00022989"/>
    </source>
</evidence>
<keyword evidence="3" id="KW-0813">Transport</keyword>
<comment type="similarity">
    <text evidence="8">Belongs to the P(II) protein family.</text>
</comment>
<dbReference type="SMART" id="SM00938">
    <property type="entry name" value="P-II"/>
    <property type="match status" value="1"/>
</dbReference>
<gene>
    <name evidence="11" type="ORF">C4N25_08085</name>
</gene>
<feature type="transmembrane region" description="Helical" evidence="9">
    <location>
        <begin position="318"/>
        <end position="336"/>
    </location>
</feature>
<dbReference type="Pfam" id="PF00543">
    <property type="entry name" value="P-II"/>
    <property type="match status" value="1"/>
</dbReference>
<dbReference type="InterPro" id="IPR024041">
    <property type="entry name" value="NH4_transpt_AmtB-like_dom"/>
</dbReference>
<protein>
    <submittedName>
        <fullName evidence="11">Adenylate cyclase</fullName>
    </submittedName>
</protein>
<feature type="transmembrane region" description="Helical" evidence="9">
    <location>
        <begin position="230"/>
        <end position="252"/>
    </location>
</feature>
<dbReference type="NCBIfam" id="TIGR00836">
    <property type="entry name" value="amt"/>
    <property type="match status" value="1"/>
</dbReference>
<evidence type="ECO:0000256" key="6">
    <source>
        <dbReference type="ARBA" id="ARBA00023136"/>
    </source>
</evidence>
<evidence type="ECO:0000256" key="4">
    <source>
        <dbReference type="ARBA" id="ARBA00022692"/>
    </source>
</evidence>
<dbReference type="InterPro" id="IPR018047">
    <property type="entry name" value="Ammonium_transpt_CS"/>
</dbReference>
<feature type="transmembrane region" description="Helical" evidence="9">
    <location>
        <begin position="122"/>
        <end position="143"/>
    </location>
</feature>
<feature type="transmembrane region" description="Helical" evidence="9">
    <location>
        <begin position="155"/>
        <end position="176"/>
    </location>
</feature>
<dbReference type="InterPro" id="IPR017918">
    <property type="entry name" value="N-reg_PII_CS"/>
</dbReference>
<dbReference type="InterPro" id="IPR029020">
    <property type="entry name" value="Ammonium/urea_transptr"/>
</dbReference>
<dbReference type="EMBL" id="PRKZ01000005">
    <property type="protein sequence ID" value="RAW49454.1"/>
    <property type="molecule type" value="Genomic_DNA"/>
</dbReference>
<dbReference type="InterPro" id="IPR002187">
    <property type="entry name" value="N-reg_PII"/>
</dbReference>
<keyword evidence="7" id="KW-0924">Ammonia transport</keyword>
<dbReference type="PRINTS" id="PR00340">
    <property type="entry name" value="PIIGLNB"/>
</dbReference>
<dbReference type="SUPFAM" id="SSF111352">
    <property type="entry name" value="Ammonium transporter"/>
    <property type="match status" value="1"/>
</dbReference>
<evidence type="ECO:0000313" key="11">
    <source>
        <dbReference type="EMBL" id="RAW49454.1"/>
    </source>
</evidence>
<dbReference type="Gene3D" id="3.30.70.120">
    <property type="match status" value="1"/>
</dbReference>
<comment type="subcellular location">
    <subcellularLocation>
        <location evidence="1">Membrane</location>
        <topology evidence="1">Multi-pass membrane protein</topology>
    </subcellularLocation>
</comment>
<dbReference type="SUPFAM" id="SSF54913">
    <property type="entry name" value="GlnB-like"/>
    <property type="match status" value="1"/>
</dbReference>
<dbReference type="AlphaFoldDB" id="A0A329TIZ6"/>
<comment type="caution">
    <text evidence="11">The sequence shown here is derived from an EMBL/GenBank/DDBJ whole genome shotgun (WGS) entry which is preliminary data.</text>
</comment>
<dbReference type="PANTHER" id="PTHR11730">
    <property type="entry name" value="AMMONIUM TRANSPORTER"/>
    <property type="match status" value="1"/>
</dbReference>
<evidence type="ECO:0000259" key="10">
    <source>
        <dbReference type="Pfam" id="PF00909"/>
    </source>
</evidence>
<dbReference type="Gene3D" id="1.10.3430.10">
    <property type="entry name" value="Ammonium transporter AmtB like domains"/>
    <property type="match status" value="1"/>
</dbReference>
<dbReference type="GO" id="GO:0016020">
    <property type="term" value="C:membrane"/>
    <property type="evidence" value="ECO:0007669"/>
    <property type="project" value="UniProtKB-SubCell"/>
</dbReference>
<dbReference type="RefSeq" id="WP_112115649.1">
    <property type="nucleotide sequence ID" value="NZ_PRKZ01000005.1"/>
</dbReference>
<feature type="transmembrane region" description="Helical" evidence="9">
    <location>
        <begin position="356"/>
        <end position="378"/>
    </location>
</feature>
<dbReference type="PANTHER" id="PTHR11730:SF89">
    <property type="entry name" value="AMMONIUM TRANSPORTER SLL0108-RELATED"/>
    <property type="match status" value="1"/>
</dbReference>
<feature type="transmembrane region" description="Helical" evidence="9">
    <location>
        <begin position="197"/>
        <end position="214"/>
    </location>
</feature>
<dbReference type="PROSITE" id="PS00638">
    <property type="entry name" value="PII_GLNB_CTER"/>
    <property type="match status" value="1"/>
</dbReference>
<evidence type="ECO:0000256" key="9">
    <source>
        <dbReference type="SAM" id="Phobius"/>
    </source>
</evidence>
<dbReference type="GO" id="GO:0008519">
    <property type="term" value="F:ammonium channel activity"/>
    <property type="evidence" value="ECO:0007669"/>
    <property type="project" value="InterPro"/>
</dbReference>
<keyword evidence="4 9" id="KW-0812">Transmembrane</keyword>
<comment type="similarity">
    <text evidence="2">Belongs to the ammonia transporter channel (TC 1.A.11.2) family.</text>
</comment>
<dbReference type="InterPro" id="IPR001905">
    <property type="entry name" value="Ammonium_transpt"/>
</dbReference>
<feature type="transmembrane region" description="Helical" evidence="9">
    <location>
        <begin position="264"/>
        <end position="280"/>
    </location>
</feature>
<dbReference type="Proteomes" id="UP000251634">
    <property type="component" value="Unassembled WGS sequence"/>
</dbReference>
<evidence type="ECO:0000313" key="12">
    <source>
        <dbReference type="Proteomes" id="UP000251634"/>
    </source>
</evidence>
<evidence type="ECO:0000256" key="3">
    <source>
        <dbReference type="ARBA" id="ARBA00022448"/>
    </source>
</evidence>